<keyword evidence="4" id="KW-0677">Repeat</keyword>
<name>A0A9P1H3U8_9PEZI</name>
<comment type="caution">
    <text evidence="10">The sequence shown here is derived from an EMBL/GenBank/DDBJ whole genome shotgun (WGS) entry which is preliminary data.</text>
</comment>
<dbReference type="FunFam" id="4.10.1000.30:FF:000002">
    <property type="entry name" value="Nuclear polyadenylated RNA-binding protein Nab2"/>
    <property type="match status" value="1"/>
</dbReference>
<organism evidence="10 11">
    <name type="scientific">Parascedosporium putredinis</name>
    <dbReference type="NCBI Taxonomy" id="1442378"/>
    <lineage>
        <taxon>Eukaryota</taxon>
        <taxon>Fungi</taxon>
        <taxon>Dikarya</taxon>
        <taxon>Ascomycota</taxon>
        <taxon>Pezizomycotina</taxon>
        <taxon>Sordariomycetes</taxon>
        <taxon>Hypocreomycetidae</taxon>
        <taxon>Microascales</taxon>
        <taxon>Microascaceae</taxon>
        <taxon>Parascedosporium</taxon>
    </lineage>
</organism>
<feature type="region of interest" description="Disordered" evidence="8">
    <location>
        <begin position="78"/>
        <end position="116"/>
    </location>
</feature>
<dbReference type="Pfam" id="PF22683">
    <property type="entry name" value="Nab2-like_zf-CCCH"/>
    <property type="match status" value="1"/>
</dbReference>
<comment type="similarity">
    <text evidence="2">Belongs to the ZC3H14 family.</text>
</comment>
<dbReference type="Gene3D" id="1.10.340.40">
    <property type="entry name" value="Nuclear abundant poly(A) RNA-bind protein 2, N-terminal domain"/>
    <property type="match status" value="1"/>
</dbReference>
<dbReference type="PANTHER" id="PTHR14738:SF29">
    <property type="entry name" value="ZINC FINGER CCCH DOMAIN-CONTAINING PROTEIN 14"/>
    <property type="match status" value="1"/>
</dbReference>
<evidence type="ECO:0000256" key="1">
    <source>
        <dbReference type="ARBA" id="ARBA00004123"/>
    </source>
</evidence>
<dbReference type="InterPro" id="IPR040366">
    <property type="entry name" value="Nab2/ZC3H14"/>
</dbReference>
<dbReference type="InterPro" id="IPR043094">
    <property type="entry name" value="Nab2/ZC3H14_N_sf"/>
</dbReference>
<feature type="region of interest" description="Disordered" evidence="8">
    <location>
        <begin position="415"/>
        <end position="434"/>
    </location>
</feature>
<feature type="compositionally biased region" description="Basic and acidic residues" evidence="8">
    <location>
        <begin position="425"/>
        <end position="434"/>
    </location>
</feature>
<dbReference type="Gene3D" id="4.10.1000.40">
    <property type="match status" value="1"/>
</dbReference>
<protein>
    <recommendedName>
        <fullName evidence="9">Nab2-like CCCH zinc finger domain-containing protein</fullName>
    </recommendedName>
</protein>
<sequence length="434" mass="46722">MLIHHPKLLEVGWGSGGPDDAALAEYIVLMLVNGKTQDEIASEISGELLSLGPDDPVVKEFAGWLFREIDTLNAQLNGAPQQAHDNSGDAMQISNPDGDASRSGAGAIGARGNQNGRAPNLQAGMAAAMAHGMAGPMPGMPGMPGPNGMGANGMPWGMVAAEPSSAELMNLLQQQSQMMQQISQQMLSQGFQNNNNNNNRQGRQHRGNDRGNFRRGGHNQHGHRNANQQHGDKEAGEGGQDVDMGGNKAEPTNPEEKVCSYNLKCLNKDCKFAHQSPAAPPGITLDLQDVCSFGAACKNWKCVGRHPSPAARMAHQGEQDCKFFPNCQNPRCTFRHPNMPLCRNGADCTTSGCKFTHIKTKCKYSPCLNPNCPFVHDEGQQGGFKDKVWTAEGEKEHVSDRKFVDDNSEMEMVRADGEADGQTIGHDESADAIQ</sequence>
<evidence type="ECO:0000256" key="6">
    <source>
        <dbReference type="ARBA" id="ARBA00022833"/>
    </source>
</evidence>
<accession>A0A9P1H3U8</accession>
<evidence type="ECO:0000313" key="10">
    <source>
        <dbReference type="EMBL" id="CAI4216199.1"/>
    </source>
</evidence>
<dbReference type="GO" id="GO:0005737">
    <property type="term" value="C:cytoplasm"/>
    <property type="evidence" value="ECO:0007669"/>
    <property type="project" value="TreeGrafter"/>
</dbReference>
<evidence type="ECO:0000256" key="2">
    <source>
        <dbReference type="ARBA" id="ARBA00008423"/>
    </source>
</evidence>
<dbReference type="OrthoDB" id="438553at2759"/>
<evidence type="ECO:0000256" key="8">
    <source>
        <dbReference type="SAM" id="MobiDB-lite"/>
    </source>
</evidence>
<feature type="compositionally biased region" description="Basic residues" evidence="8">
    <location>
        <begin position="213"/>
        <end position="224"/>
    </location>
</feature>
<evidence type="ECO:0000256" key="7">
    <source>
        <dbReference type="ARBA" id="ARBA00023242"/>
    </source>
</evidence>
<keyword evidence="11" id="KW-1185">Reference proteome</keyword>
<proteinExistence type="inferred from homology"/>
<dbReference type="GO" id="GO:0008270">
    <property type="term" value="F:zinc ion binding"/>
    <property type="evidence" value="ECO:0007669"/>
    <property type="project" value="UniProtKB-KW"/>
</dbReference>
<reference evidence="10" key="1">
    <citation type="submission" date="2022-11" db="EMBL/GenBank/DDBJ databases">
        <authorList>
            <person name="Scott C."/>
            <person name="Bruce N."/>
        </authorList>
    </citation>
    <scope>NUCLEOTIDE SEQUENCE</scope>
</reference>
<dbReference type="EMBL" id="CALLCH030000015">
    <property type="protein sequence ID" value="CAI4216199.1"/>
    <property type="molecule type" value="Genomic_DNA"/>
</dbReference>
<keyword evidence="7" id="KW-0539">Nucleus</keyword>
<dbReference type="FunFam" id="4.10.1000.40:FF:000002">
    <property type="entry name" value="Nuclear polyadenylated RNA-binding protein Nab2"/>
    <property type="match status" value="1"/>
</dbReference>
<evidence type="ECO:0000313" key="11">
    <source>
        <dbReference type="Proteomes" id="UP000838763"/>
    </source>
</evidence>
<feature type="compositionally biased region" description="Low complexity" evidence="8">
    <location>
        <begin position="97"/>
        <end position="112"/>
    </location>
</feature>
<evidence type="ECO:0000259" key="9">
    <source>
        <dbReference type="Pfam" id="PF22683"/>
    </source>
</evidence>
<evidence type="ECO:0000256" key="3">
    <source>
        <dbReference type="ARBA" id="ARBA00022723"/>
    </source>
</evidence>
<keyword evidence="3" id="KW-0479">Metal-binding</keyword>
<keyword evidence="5" id="KW-0863">Zinc-finger</keyword>
<dbReference type="Proteomes" id="UP000838763">
    <property type="component" value="Unassembled WGS sequence"/>
</dbReference>
<dbReference type="AlphaFoldDB" id="A0A9P1H3U8"/>
<dbReference type="GO" id="GO:0005634">
    <property type="term" value="C:nucleus"/>
    <property type="evidence" value="ECO:0007669"/>
    <property type="project" value="UniProtKB-SubCell"/>
</dbReference>
<keyword evidence="6" id="KW-0862">Zinc</keyword>
<dbReference type="GO" id="GO:0043488">
    <property type="term" value="P:regulation of mRNA stability"/>
    <property type="evidence" value="ECO:0007669"/>
    <property type="project" value="InterPro"/>
</dbReference>
<gene>
    <name evidence="10" type="ORF">PPNO1_LOCUS5861</name>
</gene>
<evidence type="ECO:0000256" key="4">
    <source>
        <dbReference type="ARBA" id="ARBA00022737"/>
    </source>
</evidence>
<dbReference type="PANTHER" id="PTHR14738">
    <property type="entry name" value="ZINC FINGER CCCH DOMAIN-CONTAINING PROTEIN 14"/>
    <property type="match status" value="1"/>
</dbReference>
<comment type="subcellular location">
    <subcellularLocation>
        <location evidence="1">Nucleus</location>
    </subcellularLocation>
</comment>
<evidence type="ECO:0000256" key="5">
    <source>
        <dbReference type="ARBA" id="ARBA00022771"/>
    </source>
</evidence>
<dbReference type="Gene3D" id="4.10.1000.30">
    <property type="match status" value="1"/>
</dbReference>
<feature type="domain" description="Nab2-like CCCH zinc finger" evidence="9">
    <location>
        <begin position="362"/>
        <end position="381"/>
    </location>
</feature>
<dbReference type="InterPro" id="IPR055046">
    <property type="entry name" value="Nab2-like_Znf-CCCH"/>
</dbReference>
<feature type="region of interest" description="Disordered" evidence="8">
    <location>
        <begin position="190"/>
        <end position="255"/>
    </location>
</feature>
<feature type="compositionally biased region" description="Low complexity" evidence="8">
    <location>
        <begin position="190"/>
        <end position="201"/>
    </location>
</feature>
<dbReference type="GO" id="GO:0008143">
    <property type="term" value="F:poly(A) binding"/>
    <property type="evidence" value="ECO:0007669"/>
    <property type="project" value="InterPro"/>
</dbReference>
<dbReference type="Pfam" id="PF14608">
    <property type="entry name" value="zf-CCCH_2"/>
    <property type="match status" value="4"/>
</dbReference>